<dbReference type="RefSeq" id="WP_046438248.1">
    <property type="nucleotide sequence ID" value="NZ_CP011312.1"/>
</dbReference>
<sequence length="188" mass="20788">MTSVSTSGASPDPVDPIAEAFQRVRHEAKKRLGKVPDINHSVSRRKVKTEANKTYQRGRPTGADGRALPQRDRLEGIGEILNQEIAARGWQKNIAVGMVSSHWEELVGLAVAEHTEVVMVKETTLFISCESTAWATNLRLMQRQILQTIAKKVGPGVITELKIFGPKTPSWRFGPLHVKGRGPRDTYG</sequence>
<dbReference type="OrthoDB" id="5516926at2"/>
<dbReference type="KEGG" id="cku:UL82_00020"/>
<organism evidence="2 4">
    <name type="scientific">Corynebacterium kutscheri</name>
    <dbReference type="NCBI Taxonomy" id="35755"/>
    <lineage>
        <taxon>Bacteria</taxon>
        <taxon>Bacillati</taxon>
        <taxon>Actinomycetota</taxon>
        <taxon>Actinomycetes</taxon>
        <taxon>Mycobacteriales</taxon>
        <taxon>Corynebacteriaceae</taxon>
        <taxon>Corynebacterium</taxon>
    </lineage>
</organism>
<dbReference type="PANTHER" id="PTHR36456:SF1">
    <property type="entry name" value="UPF0232 PROTEIN SCO3875"/>
    <property type="match status" value="1"/>
</dbReference>
<gene>
    <name evidence="3" type="ORF">NCTC949_00687</name>
    <name evidence="2" type="ORF">UL82_00020</name>
</gene>
<keyword evidence="4" id="KW-1185">Reference proteome</keyword>
<dbReference type="Proteomes" id="UP000271380">
    <property type="component" value="Chromosome"/>
</dbReference>
<dbReference type="AlphaFoldDB" id="A0A0F6QYN6"/>
<evidence type="ECO:0000313" key="2">
    <source>
        <dbReference type="EMBL" id="AKE40250.1"/>
    </source>
</evidence>
<dbReference type="PANTHER" id="PTHR36456">
    <property type="entry name" value="UPF0232 PROTEIN SCO3875"/>
    <property type="match status" value="1"/>
</dbReference>
<dbReference type="Pfam" id="PF05258">
    <property type="entry name" value="DciA"/>
    <property type="match status" value="1"/>
</dbReference>
<evidence type="ECO:0000313" key="4">
    <source>
        <dbReference type="Proteomes" id="UP000033457"/>
    </source>
</evidence>
<name>A0A0F6QYN6_9CORY</name>
<dbReference type="EMBL" id="LR134377">
    <property type="protein sequence ID" value="VEH05582.1"/>
    <property type="molecule type" value="Genomic_DNA"/>
</dbReference>
<proteinExistence type="predicted"/>
<evidence type="ECO:0000256" key="1">
    <source>
        <dbReference type="SAM" id="MobiDB-lite"/>
    </source>
</evidence>
<feature type="region of interest" description="Disordered" evidence="1">
    <location>
        <begin position="29"/>
        <end position="68"/>
    </location>
</feature>
<dbReference type="EMBL" id="CP011312">
    <property type="protein sequence ID" value="AKE40250.1"/>
    <property type="molecule type" value="Genomic_DNA"/>
</dbReference>
<evidence type="ECO:0000313" key="5">
    <source>
        <dbReference type="Proteomes" id="UP000271380"/>
    </source>
</evidence>
<dbReference type="Proteomes" id="UP000033457">
    <property type="component" value="Chromosome"/>
</dbReference>
<dbReference type="HOGENOM" id="CLU_087206_1_1_11"/>
<evidence type="ECO:0000313" key="3">
    <source>
        <dbReference type="EMBL" id="VEH05582.1"/>
    </source>
</evidence>
<accession>A0A0F6QYN6</accession>
<reference evidence="3 5" key="2">
    <citation type="submission" date="2018-12" db="EMBL/GenBank/DDBJ databases">
        <authorList>
            <consortium name="Pathogen Informatics"/>
        </authorList>
    </citation>
    <scope>NUCLEOTIDE SEQUENCE [LARGE SCALE GENOMIC DNA]</scope>
    <source>
        <strain evidence="3 5">NCTC949</strain>
    </source>
</reference>
<protein>
    <submittedName>
        <fullName evidence="2">Putative RNA-binding protein containing Zn ribbon</fullName>
    </submittedName>
    <submittedName>
        <fullName evidence="3">Zn-ribbon-containing, possibly RNA-binding protein and truncated derivatives</fullName>
    </submittedName>
</protein>
<reference evidence="2 4" key="1">
    <citation type="journal article" date="2015" name="Genome Announc.">
        <title>Complete Genome Sequence of Corynebacterium kutscheri DSM 20755, a Corynebacterial Type Strain with Remarkably Low G+C Content of Chromosomal DNA.</title>
        <authorList>
            <person name="Ruckert C."/>
            <person name="Albersmeier A."/>
            <person name="Winkler A."/>
            <person name="Tauch A."/>
        </authorList>
    </citation>
    <scope>NUCLEOTIDE SEQUENCE [LARGE SCALE GENOMIC DNA]</scope>
    <source>
        <strain evidence="2 4">DSM 20755</strain>
    </source>
</reference>
<dbReference type="STRING" id="35755.UL82_00020"/>
<dbReference type="InterPro" id="IPR007922">
    <property type="entry name" value="DciA-like"/>
</dbReference>